<comment type="catalytic activity">
    <reaction evidence="1">
        <text>4 hydroquinone + O2 = 4 benzosemiquinone + 2 H2O</text>
        <dbReference type="Rhea" id="RHEA:11276"/>
        <dbReference type="ChEBI" id="CHEBI:15377"/>
        <dbReference type="ChEBI" id="CHEBI:15379"/>
        <dbReference type="ChEBI" id="CHEBI:17594"/>
        <dbReference type="ChEBI" id="CHEBI:17977"/>
        <dbReference type="EC" id="1.10.3.2"/>
    </reaction>
</comment>
<feature type="chain" id="PRO_5041399913" description="laccase" evidence="12">
    <location>
        <begin position="25"/>
        <end position="445"/>
    </location>
</feature>
<dbReference type="Pfam" id="PF07732">
    <property type="entry name" value="Cu-oxidase_3"/>
    <property type="match status" value="1"/>
</dbReference>
<feature type="signal peptide" evidence="12">
    <location>
        <begin position="1"/>
        <end position="24"/>
    </location>
</feature>
<dbReference type="AlphaFoldDB" id="A0AA38YRS3"/>
<reference evidence="15 16" key="1">
    <citation type="journal article" date="2023" name="BMC Biotechnol.">
        <title>Vitis rotundifolia cv Carlos genome sequencing.</title>
        <authorList>
            <person name="Huff M."/>
            <person name="Hulse-Kemp A."/>
            <person name="Scheffler B."/>
            <person name="Youngblood R."/>
            <person name="Simpson S."/>
            <person name="Babiker E."/>
            <person name="Staton M."/>
        </authorList>
    </citation>
    <scope>NUCLEOTIDE SEQUENCE [LARGE SCALE GENOMIC DNA]</scope>
    <source>
        <tissue evidence="15">Leaf</tissue>
    </source>
</reference>
<keyword evidence="8" id="KW-0560">Oxidoreductase</keyword>
<dbReference type="PANTHER" id="PTHR11709:SF261">
    <property type="entry name" value="LACCASE"/>
    <property type="match status" value="1"/>
</dbReference>
<evidence type="ECO:0000256" key="3">
    <source>
        <dbReference type="ARBA" id="ARBA00010609"/>
    </source>
</evidence>
<dbReference type="GO" id="GO:0046274">
    <property type="term" value="P:lignin catabolic process"/>
    <property type="evidence" value="ECO:0007669"/>
    <property type="project" value="UniProtKB-KW"/>
</dbReference>
<dbReference type="EMBL" id="JARBHA010000018">
    <property type="protein sequence ID" value="KAJ9675409.1"/>
    <property type="molecule type" value="Genomic_DNA"/>
</dbReference>
<keyword evidence="9" id="KW-0186">Copper</keyword>
<feature type="transmembrane region" description="Helical" evidence="11">
    <location>
        <begin position="422"/>
        <end position="440"/>
    </location>
</feature>
<organism evidence="15 16">
    <name type="scientific">Vitis rotundifolia</name>
    <name type="common">Muscadine grape</name>
    <dbReference type="NCBI Taxonomy" id="103349"/>
    <lineage>
        <taxon>Eukaryota</taxon>
        <taxon>Viridiplantae</taxon>
        <taxon>Streptophyta</taxon>
        <taxon>Embryophyta</taxon>
        <taxon>Tracheophyta</taxon>
        <taxon>Spermatophyta</taxon>
        <taxon>Magnoliopsida</taxon>
        <taxon>eudicotyledons</taxon>
        <taxon>Gunneridae</taxon>
        <taxon>Pentapetalae</taxon>
        <taxon>rosids</taxon>
        <taxon>Vitales</taxon>
        <taxon>Vitaceae</taxon>
        <taxon>Viteae</taxon>
        <taxon>Vitis</taxon>
    </lineage>
</organism>
<accession>A0AA38YRS3</accession>
<evidence type="ECO:0000259" key="13">
    <source>
        <dbReference type="Pfam" id="PF00394"/>
    </source>
</evidence>
<evidence type="ECO:0000256" key="8">
    <source>
        <dbReference type="ARBA" id="ARBA00023002"/>
    </source>
</evidence>
<evidence type="ECO:0000256" key="4">
    <source>
        <dbReference type="ARBA" id="ARBA00012297"/>
    </source>
</evidence>
<feature type="domain" description="Plastocyanin-like" evidence="13">
    <location>
        <begin position="144"/>
        <end position="296"/>
    </location>
</feature>
<feature type="transmembrane region" description="Helical" evidence="11">
    <location>
        <begin position="389"/>
        <end position="415"/>
    </location>
</feature>
<proteinExistence type="inferred from homology"/>
<comment type="similarity">
    <text evidence="3">Belongs to the multicopper oxidase family.</text>
</comment>
<protein>
    <recommendedName>
        <fullName evidence="4">laccase</fullName>
        <ecNumber evidence="4">1.10.3.2</ecNumber>
    </recommendedName>
</protein>
<dbReference type="InterPro" id="IPR011707">
    <property type="entry name" value="Cu-oxidase-like_N"/>
</dbReference>
<keyword evidence="16" id="KW-1185">Reference proteome</keyword>
<dbReference type="EC" id="1.10.3.2" evidence="4"/>
<dbReference type="InterPro" id="IPR034288">
    <property type="entry name" value="CuRO_1_LCC"/>
</dbReference>
<dbReference type="InterPro" id="IPR045087">
    <property type="entry name" value="Cu-oxidase_fam"/>
</dbReference>
<dbReference type="CDD" id="cd13849">
    <property type="entry name" value="CuRO_1_LCC_plant"/>
    <property type="match status" value="1"/>
</dbReference>
<keyword evidence="6" id="KW-0964">Secreted</keyword>
<keyword evidence="7" id="KW-0677">Repeat</keyword>
<keyword evidence="11" id="KW-1133">Transmembrane helix</keyword>
<keyword evidence="5" id="KW-0052">Apoplast</keyword>
<evidence type="ECO:0000256" key="1">
    <source>
        <dbReference type="ARBA" id="ARBA00000349"/>
    </source>
</evidence>
<dbReference type="InterPro" id="IPR008972">
    <property type="entry name" value="Cupredoxin"/>
</dbReference>
<evidence type="ECO:0000256" key="11">
    <source>
        <dbReference type="SAM" id="Phobius"/>
    </source>
</evidence>
<evidence type="ECO:0000313" key="15">
    <source>
        <dbReference type="EMBL" id="KAJ9675409.1"/>
    </source>
</evidence>
<dbReference type="InterPro" id="IPR001117">
    <property type="entry name" value="Cu-oxidase_2nd"/>
</dbReference>
<dbReference type="Proteomes" id="UP001168098">
    <property type="component" value="Unassembled WGS sequence"/>
</dbReference>
<dbReference type="CDD" id="cd13875">
    <property type="entry name" value="CuRO_2_LCC_plant"/>
    <property type="match status" value="1"/>
</dbReference>
<keyword evidence="12" id="KW-0732">Signal</keyword>
<dbReference type="GO" id="GO:0005507">
    <property type="term" value="F:copper ion binding"/>
    <property type="evidence" value="ECO:0007669"/>
    <property type="project" value="InterPro"/>
</dbReference>
<dbReference type="PANTHER" id="PTHR11709">
    <property type="entry name" value="MULTI-COPPER OXIDASE"/>
    <property type="match status" value="1"/>
</dbReference>
<comment type="subcellular location">
    <subcellularLocation>
        <location evidence="2">Secreted</location>
        <location evidence="2">Extracellular space</location>
        <location evidence="2">Apoplast</location>
    </subcellularLocation>
</comment>
<evidence type="ECO:0000259" key="14">
    <source>
        <dbReference type="Pfam" id="PF07732"/>
    </source>
</evidence>
<name>A0AA38YRS3_VITRO</name>
<evidence type="ECO:0000256" key="12">
    <source>
        <dbReference type="SAM" id="SignalP"/>
    </source>
</evidence>
<comment type="caution">
    <text evidence="15">The sequence shown here is derived from an EMBL/GenBank/DDBJ whole genome shotgun (WGS) entry which is preliminary data.</text>
</comment>
<keyword evidence="10" id="KW-0439">Lignin degradation</keyword>
<feature type="domain" description="Plastocyanin-like" evidence="14">
    <location>
        <begin position="27"/>
        <end position="113"/>
    </location>
</feature>
<evidence type="ECO:0000313" key="16">
    <source>
        <dbReference type="Proteomes" id="UP001168098"/>
    </source>
</evidence>
<sequence length="445" mass="50096">MTGLKTMLFHLELLVLTLLSGMLSLPVKENNFTRLCSSQCMMAVNDSFPGPVIHVHRGDTAYVNVHNEGDYGFTLHWHGVKQPRNPWSDGPDHITQCQIEPGTNFTYEWHAHSDWTRASIHGAIVVLPTEGTTYPYPKPDAEEIIVLGSWYLGDVKKELDYDLINTAAGSPEEAAYTINSLPGELVTCSSDPPYSLSVDYGKTYLLRIVNVVVHAELFFAISQHNLTAVGTDATYTKTLVTDYIMIAPGQTMDVLVTANQTPSSYYMAAKQFVTVDPTQAGYVDMNVTAILEYSGNYTPPASPSFPANFPSYHQLDKAYGFVEQLRSLANTEHPVNVPLNITTRMFITASLNVVSYKFEGAKESHIATSLNNISFMDPSSSMLNAYYKYSFVVFCFLLFFPLLIVDLFLNYYYYYYYYYKKYLLPLLLLLLFSFYCGGDGKKMRL</sequence>
<evidence type="ECO:0000256" key="7">
    <source>
        <dbReference type="ARBA" id="ARBA00022737"/>
    </source>
</evidence>
<keyword evidence="11" id="KW-0472">Membrane</keyword>
<dbReference type="Gene3D" id="2.60.40.420">
    <property type="entry name" value="Cupredoxins - blue copper proteins"/>
    <property type="match status" value="2"/>
</dbReference>
<evidence type="ECO:0000256" key="9">
    <source>
        <dbReference type="ARBA" id="ARBA00023008"/>
    </source>
</evidence>
<evidence type="ECO:0000256" key="6">
    <source>
        <dbReference type="ARBA" id="ARBA00022525"/>
    </source>
</evidence>
<dbReference type="SUPFAM" id="SSF49503">
    <property type="entry name" value="Cupredoxins"/>
    <property type="match status" value="2"/>
</dbReference>
<dbReference type="InterPro" id="IPR034285">
    <property type="entry name" value="CuRO_2_LCC"/>
</dbReference>
<evidence type="ECO:0000256" key="5">
    <source>
        <dbReference type="ARBA" id="ARBA00022523"/>
    </source>
</evidence>
<dbReference type="GO" id="GO:0052716">
    <property type="term" value="F:hydroquinone:oxygen oxidoreductase activity"/>
    <property type="evidence" value="ECO:0007669"/>
    <property type="project" value="UniProtKB-EC"/>
</dbReference>
<gene>
    <name evidence="15" type="ORF">PVL29_024365</name>
</gene>
<dbReference type="Pfam" id="PF00394">
    <property type="entry name" value="Cu-oxidase"/>
    <property type="match status" value="1"/>
</dbReference>
<evidence type="ECO:0000256" key="2">
    <source>
        <dbReference type="ARBA" id="ARBA00004271"/>
    </source>
</evidence>
<evidence type="ECO:0000256" key="10">
    <source>
        <dbReference type="ARBA" id="ARBA00023185"/>
    </source>
</evidence>
<keyword evidence="11" id="KW-0812">Transmembrane</keyword>
<dbReference type="GO" id="GO:0048046">
    <property type="term" value="C:apoplast"/>
    <property type="evidence" value="ECO:0007669"/>
    <property type="project" value="UniProtKB-SubCell"/>
</dbReference>